<organism evidence="1 2">
    <name type="scientific">Kineosporia babensis</name>
    <dbReference type="NCBI Taxonomy" id="499548"/>
    <lineage>
        <taxon>Bacteria</taxon>
        <taxon>Bacillati</taxon>
        <taxon>Actinomycetota</taxon>
        <taxon>Actinomycetes</taxon>
        <taxon>Kineosporiales</taxon>
        <taxon>Kineosporiaceae</taxon>
        <taxon>Kineosporia</taxon>
    </lineage>
</organism>
<sequence>MERELRRSPQAAVQQKLNDISAALAGLDEGVDTMLMCQDDAVLSGVVG</sequence>
<gene>
    <name evidence="1" type="ORF">LR394_39515</name>
</gene>
<proteinExistence type="predicted"/>
<comment type="caution">
    <text evidence="1">The sequence shown here is derived from an EMBL/GenBank/DDBJ whole genome shotgun (WGS) entry which is preliminary data.</text>
</comment>
<dbReference type="AlphaFoldDB" id="A0A9X1NL35"/>
<dbReference type="RefSeq" id="WP_231449854.1">
    <property type="nucleotide sequence ID" value="NZ_JAJOMB010000038.1"/>
</dbReference>
<protein>
    <submittedName>
        <fullName evidence="1">Uncharacterized protein</fullName>
    </submittedName>
</protein>
<evidence type="ECO:0000313" key="1">
    <source>
        <dbReference type="EMBL" id="MCD5317002.1"/>
    </source>
</evidence>
<name>A0A9X1NL35_9ACTN</name>
<keyword evidence="2" id="KW-1185">Reference proteome</keyword>
<dbReference type="EMBL" id="JAJOMB010000038">
    <property type="protein sequence ID" value="MCD5317002.1"/>
    <property type="molecule type" value="Genomic_DNA"/>
</dbReference>
<accession>A0A9X1NL35</accession>
<evidence type="ECO:0000313" key="2">
    <source>
        <dbReference type="Proteomes" id="UP001138997"/>
    </source>
</evidence>
<reference evidence="1" key="1">
    <citation type="submission" date="2021-11" db="EMBL/GenBank/DDBJ databases">
        <title>Streptomyces corallinus and Kineosporia corallina sp. nov., two new coral-derived marine actinobacteria.</title>
        <authorList>
            <person name="Buangrab K."/>
            <person name="Sutthacheep M."/>
            <person name="Yeemin T."/>
            <person name="Harunari E."/>
            <person name="Igarashi Y."/>
            <person name="Sripreechasak P."/>
            <person name="Kanchanasin P."/>
            <person name="Tanasupawat S."/>
            <person name="Phongsopitanun W."/>
        </authorList>
    </citation>
    <scope>NUCLEOTIDE SEQUENCE</scope>
    <source>
        <strain evidence="1">JCM 31032</strain>
    </source>
</reference>
<dbReference type="Proteomes" id="UP001138997">
    <property type="component" value="Unassembled WGS sequence"/>
</dbReference>